<dbReference type="SUPFAM" id="SSF53756">
    <property type="entry name" value="UDP-Glycosyltransferase/glycogen phosphorylase"/>
    <property type="match status" value="1"/>
</dbReference>
<name>A0ABV8R6K4_9MICC</name>
<comment type="caution">
    <text evidence="1">The sequence shown here is derived from an EMBL/GenBank/DDBJ whole genome shotgun (WGS) entry which is preliminary data.</text>
</comment>
<protein>
    <submittedName>
        <fullName evidence="1">Glycosyl transferase</fullName>
    </submittedName>
</protein>
<accession>A0ABV8R6K4</accession>
<keyword evidence="2" id="KW-1185">Reference proteome</keyword>
<proteinExistence type="predicted"/>
<organism evidence="1 2">
    <name type="scientific">Arthrobacter cryoconiti</name>
    <dbReference type="NCBI Taxonomy" id="748907"/>
    <lineage>
        <taxon>Bacteria</taxon>
        <taxon>Bacillati</taxon>
        <taxon>Actinomycetota</taxon>
        <taxon>Actinomycetes</taxon>
        <taxon>Micrococcales</taxon>
        <taxon>Micrococcaceae</taxon>
        <taxon>Arthrobacter</taxon>
    </lineage>
</organism>
<sequence>MPRPTTNPYIAQLAQSLTSEPNCDLLLFSFAGAIFRKYDAFHVHWPEVIYRGSSPLKSLRRQILTAGILTRIQLTKTALVRTRHNIARPSGLNRREEFLDRWFDRLTTLDICLNDAAEETATERSMVIPHGHYREWFTPAIHISQVRGRLTYFGLIRRYKGVDGLVSSFLGTLTPGLTLSVSGNPSTPSLKEELISRAGSDSGVSFDFKFLSDTELVSVVTLAELVILPYLFMHNSGAALAALSLNRPVLVPDTEVNRALSQEVGPGWIYLFDGVITAEAIDAAILALRAEPPVVEPNLDARSWETMGAQHVSAFRVALGLKGGSVWSQEMETHLRQLGVRVGARHD</sequence>
<dbReference type="GO" id="GO:0016740">
    <property type="term" value="F:transferase activity"/>
    <property type="evidence" value="ECO:0007669"/>
    <property type="project" value="UniProtKB-KW"/>
</dbReference>
<dbReference type="EMBL" id="JBHSCQ010000022">
    <property type="protein sequence ID" value="MFC4266824.1"/>
    <property type="molecule type" value="Genomic_DNA"/>
</dbReference>
<dbReference type="Gene3D" id="3.40.50.2000">
    <property type="entry name" value="Glycogen Phosphorylase B"/>
    <property type="match status" value="1"/>
</dbReference>
<dbReference type="Proteomes" id="UP001595773">
    <property type="component" value="Unassembled WGS sequence"/>
</dbReference>
<keyword evidence="1" id="KW-0808">Transferase</keyword>
<evidence type="ECO:0000313" key="2">
    <source>
        <dbReference type="Proteomes" id="UP001595773"/>
    </source>
</evidence>
<dbReference type="RefSeq" id="WP_230065944.1">
    <property type="nucleotide sequence ID" value="NZ_BAABLL010000010.1"/>
</dbReference>
<evidence type="ECO:0000313" key="1">
    <source>
        <dbReference type="EMBL" id="MFC4266824.1"/>
    </source>
</evidence>
<gene>
    <name evidence="1" type="ORF">ACFOW9_14535</name>
</gene>
<reference evidence="2" key="1">
    <citation type="journal article" date="2019" name="Int. J. Syst. Evol. Microbiol.">
        <title>The Global Catalogue of Microorganisms (GCM) 10K type strain sequencing project: providing services to taxonomists for standard genome sequencing and annotation.</title>
        <authorList>
            <consortium name="The Broad Institute Genomics Platform"/>
            <consortium name="The Broad Institute Genome Sequencing Center for Infectious Disease"/>
            <person name="Wu L."/>
            <person name="Ma J."/>
        </authorList>
    </citation>
    <scope>NUCLEOTIDE SEQUENCE [LARGE SCALE GENOMIC DNA]</scope>
    <source>
        <strain evidence="2">CGMCC 1.10698</strain>
    </source>
</reference>